<keyword evidence="5" id="KW-1003">Cell membrane</keyword>
<dbReference type="PANTHER" id="PTHR38786:SF1">
    <property type="entry name" value="FLAGELLAR FLIJ PROTEIN"/>
    <property type="match status" value="1"/>
</dbReference>
<protein>
    <recommendedName>
        <fullName evidence="3">Flagellar FliJ protein</fullName>
    </recommendedName>
</protein>
<dbReference type="Gene3D" id="1.10.287.1700">
    <property type="match status" value="1"/>
</dbReference>
<keyword evidence="9" id="KW-0472">Membrane</keyword>
<comment type="subcellular location">
    <subcellularLocation>
        <location evidence="1">Cell membrane</location>
        <topology evidence="1">Peripheral membrane protein</topology>
        <orientation evidence="1">Cytoplasmic side</orientation>
    </subcellularLocation>
</comment>
<dbReference type="GO" id="GO:0005886">
    <property type="term" value="C:plasma membrane"/>
    <property type="evidence" value="ECO:0007669"/>
    <property type="project" value="UniProtKB-SubCell"/>
</dbReference>
<comment type="similarity">
    <text evidence="2">Belongs to the FliJ family.</text>
</comment>
<dbReference type="EMBL" id="WINI01000001">
    <property type="protein sequence ID" value="MQQ99446.1"/>
    <property type="molecule type" value="Genomic_DNA"/>
</dbReference>
<evidence type="ECO:0000256" key="10">
    <source>
        <dbReference type="ARBA" id="ARBA00023225"/>
    </source>
</evidence>
<gene>
    <name evidence="11" type="primary">fliJ</name>
    <name evidence="11" type="ORF">GEV47_01945</name>
</gene>
<dbReference type="Proteomes" id="UP000451565">
    <property type="component" value="Unassembled WGS sequence"/>
</dbReference>
<evidence type="ECO:0000256" key="8">
    <source>
        <dbReference type="ARBA" id="ARBA00022927"/>
    </source>
</evidence>
<dbReference type="InterPro" id="IPR052570">
    <property type="entry name" value="FliJ"/>
</dbReference>
<dbReference type="GO" id="GO:0006935">
    <property type="term" value="P:chemotaxis"/>
    <property type="evidence" value="ECO:0007669"/>
    <property type="project" value="UniProtKB-KW"/>
</dbReference>
<proteinExistence type="inferred from homology"/>
<keyword evidence="8" id="KW-0653">Protein transport</keyword>
<evidence type="ECO:0000256" key="9">
    <source>
        <dbReference type="ARBA" id="ARBA00023136"/>
    </source>
</evidence>
<dbReference type="OrthoDB" id="6465096at2"/>
<evidence type="ECO:0000256" key="5">
    <source>
        <dbReference type="ARBA" id="ARBA00022475"/>
    </source>
</evidence>
<keyword evidence="11" id="KW-0282">Flagellum</keyword>
<dbReference type="GO" id="GO:0003774">
    <property type="term" value="F:cytoskeletal motor activity"/>
    <property type="evidence" value="ECO:0007669"/>
    <property type="project" value="InterPro"/>
</dbReference>
<keyword evidence="10" id="KW-1006">Bacterial flagellum protein export</keyword>
<dbReference type="AlphaFoldDB" id="A0A843YN85"/>
<evidence type="ECO:0000256" key="4">
    <source>
        <dbReference type="ARBA" id="ARBA00022448"/>
    </source>
</evidence>
<evidence type="ECO:0000256" key="2">
    <source>
        <dbReference type="ARBA" id="ARBA00010004"/>
    </source>
</evidence>
<dbReference type="Pfam" id="PF02050">
    <property type="entry name" value="FliJ"/>
    <property type="match status" value="1"/>
</dbReference>
<evidence type="ECO:0000313" key="11">
    <source>
        <dbReference type="EMBL" id="MQQ99446.1"/>
    </source>
</evidence>
<keyword evidence="12" id="KW-1185">Reference proteome</keyword>
<evidence type="ECO:0000313" key="12">
    <source>
        <dbReference type="Proteomes" id="UP000451565"/>
    </source>
</evidence>
<sequence length="150" mass="17304">MTKNTLPLPMLIELAEKKTDNATRRLGQLQTALSHAKEKVVMLHAYRTEYYLKLHAQMEQGAPSSYWRNTQHFITTLDGAIVQQESIVRQAEESLIHGRKDWIQAKQKVSSFCTLEERVKQQEAQVQSKREQGISDEHAARQFSLREVAI</sequence>
<evidence type="ECO:0000256" key="3">
    <source>
        <dbReference type="ARBA" id="ARBA00020392"/>
    </source>
</evidence>
<keyword evidence="7" id="KW-1005">Bacterial flagellum biogenesis</keyword>
<organism evidence="11 12">
    <name type="scientific">Glaciimonas soli</name>
    <dbReference type="NCBI Taxonomy" id="2590999"/>
    <lineage>
        <taxon>Bacteria</taxon>
        <taxon>Pseudomonadati</taxon>
        <taxon>Pseudomonadota</taxon>
        <taxon>Betaproteobacteria</taxon>
        <taxon>Burkholderiales</taxon>
        <taxon>Oxalobacteraceae</taxon>
        <taxon>Glaciimonas</taxon>
    </lineage>
</organism>
<evidence type="ECO:0000256" key="6">
    <source>
        <dbReference type="ARBA" id="ARBA00022500"/>
    </source>
</evidence>
<keyword evidence="11" id="KW-0969">Cilium</keyword>
<keyword evidence="11" id="KW-0966">Cell projection</keyword>
<dbReference type="PRINTS" id="PR01004">
    <property type="entry name" value="FLGFLIJ"/>
</dbReference>
<evidence type="ECO:0000256" key="1">
    <source>
        <dbReference type="ARBA" id="ARBA00004413"/>
    </source>
</evidence>
<dbReference type="PIRSF" id="PIRSF019404">
    <property type="entry name" value="FliJ"/>
    <property type="match status" value="1"/>
</dbReference>
<dbReference type="GO" id="GO:0015031">
    <property type="term" value="P:protein transport"/>
    <property type="evidence" value="ECO:0007669"/>
    <property type="project" value="UniProtKB-KW"/>
</dbReference>
<keyword evidence="6" id="KW-0145">Chemotaxis</keyword>
<evidence type="ECO:0000256" key="7">
    <source>
        <dbReference type="ARBA" id="ARBA00022795"/>
    </source>
</evidence>
<name>A0A843YN85_9BURK</name>
<dbReference type="GO" id="GO:0009288">
    <property type="term" value="C:bacterial-type flagellum"/>
    <property type="evidence" value="ECO:0007669"/>
    <property type="project" value="InterPro"/>
</dbReference>
<dbReference type="NCBIfam" id="TIGR02473">
    <property type="entry name" value="flagell_FliJ"/>
    <property type="match status" value="1"/>
</dbReference>
<dbReference type="GO" id="GO:0044781">
    <property type="term" value="P:bacterial-type flagellum organization"/>
    <property type="evidence" value="ECO:0007669"/>
    <property type="project" value="UniProtKB-KW"/>
</dbReference>
<reference evidence="11 12" key="1">
    <citation type="submission" date="2019-10" db="EMBL/GenBank/DDBJ databases">
        <title>Glaciimonas soli sp. nov., a psychrophilic bacterium isolated from the forest soil of a high elevation mountain in Taiwan.</title>
        <authorList>
            <person name="Wang L.-T."/>
            <person name="Shieh W.Y."/>
        </authorList>
    </citation>
    <scope>NUCLEOTIDE SEQUENCE [LARGE SCALE GENOMIC DNA]</scope>
    <source>
        <strain evidence="11 12">GS1</strain>
    </source>
</reference>
<comment type="caution">
    <text evidence="11">The sequence shown here is derived from an EMBL/GenBank/DDBJ whole genome shotgun (WGS) entry which is preliminary data.</text>
</comment>
<dbReference type="PANTHER" id="PTHR38786">
    <property type="entry name" value="FLAGELLAR FLIJ PROTEIN"/>
    <property type="match status" value="1"/>
</dbReference>
<accession>A0A843YN85</accession>
<dbReference type="GO" id="GO:0071973">
    <property type="term" value="P:bacterial-type flagellum-dependent cell motility"/>
    <property type="evidence" value="ECO:0007669"/>
    <property type="project" value="InterPro"/>
</dbReference>
<dbReference type="RefSeq" id="WP_153233023.1">
    <property type="nucleotide sequence ID" value="NZ_WINI01000001.1"/>
</dbReference>
<dbReference type="InterPro" id="IPR012823">
    <property type="entry name" value="Flagell_FliJ"/>
</dbReference>
<keyword evidence="4" id="KW-0813">Transport</keyword>
<dbReference type="InterPro" id="IPR053716">
    <property type="entry name" value="Flag_assembly_chemotaxis_eff"/>
</dbReference>
<dbReference type="InterPro" id="IPR018006">
    <property type="entry name" value="Flag_FliJ_proteobac"/>
</dbReference>